<sequence length="408" mass="47366">MGEGQKIAPVLISIIFLCQLCWTQDEGDFQYHYTSNYGLLCYDTCHQNGKSYYWCNTKKGWDYCSVKQNTDYKGKECKIEHPCDLYGKYYYWCYNKAGEWGYCGNVQPRKVNNKDLYKSSTFQMECKDKCSYDNSTLHYGCNTNKGWDYCSPSPDVTYKNELCRFDHSCKSHGYKYTWCWTDSGWGYCGIIEKSEICDSVAVPKRESDTYEICLRDNFNGKITKLKQEYDPKAIAEGRKWSNEISQIISNWNNEYLDNHSKSNVITTTNLHLDLQGWVQMNNVKYNCLEIQRKTDQPHRLSVTVAQVFLPEDVIPEKHINRAIIESFCNRAKIFVTEDLNRALQAKMACKDMNLTLFQYITTTGDNQGLPTAMETAMALFHNIFCNYGIPEDIALDRGTQFMSRPGAF</sequence>
<dbReference type="InterPro" id="IPR053358">
    <property type="entry name" value="Diff-assoc_signaling"/>
</dbReference>
<name>A0AAE0PSI4_9TELE</name>
<dbReference type="EMBL" id="JAUCMX010000029">
    <property type="protein sequence ID" value="KAK3507230.1"/>
    <property type="molecule type" value="Genomic_DNA"/>
</dbReference>
<evidence type="ECO:0000313" key="3">
    <source>
        <dbReference type="Proteomes" id="UP001274896"/>
    </source>
</evidence>
<keyword evidence="3" id="KW-1185">Reference proteome</keyword>
<dbReference type="PANTHER" id="PTHR34261">
    <property type="entry name" value="APC REGULATOR OF WNT-SIGNALING PATHWAY-RELATED"/>
    <property type="match status" value="1"/>
</dbReference>
<evidence type="ECO:0000313" key="2">
    <source>
        <dbReference type="EMBL" id="KAK3507230.1"/>
    </source>
</evidence>
<organism evidence="2 3">
    <name type="scientific">Hemibagrus guttatus</name>
    <dbReference type="NCBI Taxonomy" id="175788"/>
    <lineage>
        <taxon>Eukaryota</taxon>
        <taxon>Metazoa</taxon>
        <taxon>Chordata</taxon>
        <taxon>Craniata</taxon>
        <taxon>Vertebrata</taxon>
        <taxon>Euteleostomi</taxon>
        <taxon>Actinopterygii</taxon>
        <taxon>Neopterygii</taxon>
        <taxon>Teleostei</taxon>
        <taxon>Ostariophysi</taxon>
        <taxon>Siluriformes</taxon>
        <taxon>Bagridae</taxon>
        <taxon>Hemibagrus</taxon>
    </lineage>
</organism>
<feature type="signal peptide" evidence="1">
    <location>
        <begin position="1"/>
        <end position="23"/>
    </location>
</feature>
<feature type="chain" id="PRO_5041924959" evidence="1">
    <location>
        <begin position="24"/>
        <end position="408"/>
    </location>
</feature>
<dbReference type="Proteomes" id="UP001274896">
    <property type="component" value="Unassembled WGS sequence"/>
</dbReference>
<dbReference type="PANTHER" id="PTHR34261:SF1">
    <property type="entry name" value="TUBULIN POLYMERIZATION-PROMOTING PROTEIN"/>
    <property type="match status" value="1"/>
</dbReference>
<keyword evidence="1" id="KW-0732">Signal</keyword>
<accession>A0AAE0PSI4</accession>
<evidence type="ECO:0000256" key="1">
    <source>
        <dbReference type="SAM" id="SignalP"/>
    </source>
</evidence>
<gene>
    <name evidence="2" type="ORF">QTP70_011553</name>
</gene>
<protein>
    <submittedName>
        <fullName evidence="2">Uncharacterized protein</fullName>
    </submittedName>
</protein>
<proteinExistence type="predicted"/>
<dbReference type="AlphaFoldDB" id="A0AAE0PSI4"/>
<reference evidence="2" key="1">
    <citation type="submission" date="2023-06" db="EMBL/GenBank/DDBJ databases">
        <title>Male Hemibagrus guttatus genome.</title>
        <authorList>
            <person name="Bian C."/>
        </authorList>
    </citation>
    <scope>NUCLEOTIDE SEQUENCE</scope>
    <source>
        <strain evidence="2">Male_cb2023</strain>
        <tissue evidence="2">Muscle</tissue>
    </source>
</reference>
<comment type="caution">
    <text evidence="2">The sequence shown here is derived from an EMBL/GenBank/DDBJ whole genome shotgun (WGS) entry which is preliminary data.</text>
</comment>